<keyword evidence="1" id="KW-1133">Transmembrane helix</keyword>
<evidence type="ECO:0000256" key="1">
    <source>
        <dbReference type="SAM" id="Phobius"/>
    </source>
</evidence>
<sequence>MPELQYSAPESVTRLEQRAFVVGAVALGLATFGALRSPETFYASYLMSFLLVLGLALGSLGLVMLQHLTSGHWGIIIRRPLESATRTLPLLVVLFLPIALSGMKYLYRAWLDPEELHKEPLSKFQQGYLTHNGYLLRALIYFAVWLALMFIFNSLSKQQDSNREDRALRRRLKMLAGPGIILYVFAMSFAAIDWVMSLSPHWASTIYGFLFVAGQLVSSMSFMISTVVLLARTEPFSSVLQARHLHDLGKLLLAFVMLWAYFDFSQLLIIWSGNLPEEITFYRTRLYGEWGVVAVIVLVFHFFVPFFLLLSQDLKRNRRVLPRIAMWLILMRLVDLFWMTRPEFTSRAVPTWLDLLLPIALGGLWLGFFAFNLKQCPLLPLGDPELAEAIEHHEH</sequence>
<evidence type="ECO:0000313" key="2">
    <source>
        <dbReference type="EMBL" id="MBA0088469.1"/>
    </source>
</evidence>
<keyword evidence="1" id="KW-0472">Membrane</keyword>
<feature type="transmembrane region" description="Helical" evidence="1">
    <location>
        <begin position="134"/>
        <end position="155"/>
    </location>
</feature>
<keyword evidence="1" id="KW-0812">Transmembrane</keyword>
<comment type="caution">
    <text evidence="2">The sequence shown here is derived from an EMBL/GenBank/DDBJ whole genome shotgun (WGS) entry which is preliminary data.</text>
</comment>
<protein>
    <recommendedName>
        <fullName evidence="4">Quinol:cytochrome c oxidoreductase quinone-binding subunit 2</fullName>
    </recommendedName>
</protein>
<keyword evidence="3" id="KW-1185">Reference proteome</keyword>
<feature type="transmembrane region" description="Helical" evidence="1">
    <location>
        <begin position="175"/>
        <end position="194"/>
    </location>
</feature>
<proteinExistence type="predicted"/>
<dbReference type="Proteomes" id="UP000567293">
    <property type="component" value="Unassembled WGS sequence"/>
</dbReference>
<accession>A0A7V8SZS1</accession>
<organism evidence="2 3">
    <name type="scientific">Candidatus Acidiferrum panamense</name>
    <dbReference type="NCBI Taxonomy" id="2741543"/>
    <lineage>
        <taxon>Bacteria</taxon>
        <taxon>Pseudomonadati</taxon>
        <taxon>Acidobacteriota</taxon>
        <taxon>Terriglobia</taxon>
        <taxon>Candidatus Acidiferrales</taxon>
        <taxon>Candidatus Acidiferrum</taxon>
    </lineage>
</organism>
<dbReference type="PANTHER" id="PTHR43044:SF1">
    <property type="entry name" value="QUINOL:CYTOCHROME C OXIDOREDUCTASE QUINONE-BINDING SUBUNIT 2"/>
    <property type="match status" value="1"/>
</dbReference>
<name>A0A7V8SZS1_9BACT</name>
<gene>
    <name evidence="2" type="ORF">HRJ53_26080</name>
</gene>
<feature type="transmembrane region" description="Helical" evidence="1">
    <location>
        <begin position="352"/>
        <end position="371"/>
    </location>
</feature>
<evidence type="ECO:0000313" key="3">
    <source>
        <dbReference type="Proteomes" id="UP000567293"/>
    </source>
</evidence>
<feature type="transmembrane region" description="Helical" evidence="1">
    <location>
        <begin position="86"/>
        <end position="107"/>
    </location>
</feature>
<feature type="transmembrane region" description="Helical" evidence="1">
    <location>
        <begin position="19"/>
        <end position="36"/>
    </location>
</feature>
<evidence type="ECO:0008006" key="4">
    <source>
        <dbReference type="Google" id="ProtNLM"/>
    </source>
</evidence>
<dbReference type="AlphaFoldDB" id="A0A7V8SZS1"/>
<dbReference type="PANTHER" id="PTHR43044">
    <property type="match status" value="1"/>
</dbReference>
<feature type="transmembrane region" description="Helical" evidence="1">
    <location>
        <begin position="290"/>
        <end position="308"/>
    </location>
</feature>
<dbReference type="EMBL" id="JACDQQ010002510">
    <property type="protein sequence ID" value="MBA0088469.1"/>
    <property type="molecule type" value="Genomic_DNA"/>
</dbReference>
<reference evidence="2" key="1">
    <citation type="submission" date="2020-06" db="EMBL/GenBank/DDBJ databases">
        <title>Legume-microbial interactions unlock mineral nutrients during tropical forest succession.</title>
        <authorList>
            <person name="Epihov D.Z."/>
        </authorList>
    </citation>
    <scope>NUCLEOTIDE SEQUENCE [LARGE SCALE GENOMIC DNA]</scope>
    <source>
        <strain evidence="2">Pan2503</strain>
    </source>
</reference>
<feature type="transmembrane region" description="Helical" evidence="1">
    <location>
        <begin position="251"/>
        <end position="270"/>
    </location>
</feature>
<feature type="transmembrane region" description="Helical" evidence="1">
    <location>
        <begin position="42"/>
        <end position="65"/>
    </location>
</feature>
<feature type="transmembrane region" description="Helical" evidence="1">
    <location>
        <begin position="206"/>
        <end position="230"/>
    </location>
</feature>